<dbReference type="InterPro" id="IPR032710">
    <property type="entry name" value="NTF2-like_dom_sf"/>
</dbReference>
<protein>
    <submittedName>
        <fullName evidence="3">SnoaL-like domain</fullName>
    </submittedName>
</protein>
<dbReference type="EMBL" id="CP010310">
    <property type="protein sequence ID" value="AJC22887.1"/>
    <property type="molecule type" value="Genomic_DNA"/>
</dbReference>
<dbReference type="InterPro" id="IPR037401">
    <property type="entry name" value="SnoaL-like"/>
</dbReference>
<dbReference type="Gene3D" id="3.10.450.50">
    <property type="match status" value="1"/>
</dbReference>
<reference evidence="3 5" key="3">
    <citation type="submission" date="2018-06" db="EMBL/GenBank/DDBJ databases">
        <authorList>
            <consortium name="Pathogen Informatics"/>
            <person name="Doyle S."/>
        </authorList>
    </citation>
    <scope>NUCLEOTIDE SEQUENCE [LARGE SCALE GENOMIC DNA]</scope>
    <source>
        <strain evidence="3 5">NCTC13159</strain>
    </source>
</reference>
<dbReference type="Pfam" id="PF13577">
    <property type="entry name" value="SnoaL_4"/>
    <property type="match status" value="1"/>
</dbReference>
<dbReference type="Proteomes" id="UP000035086">
    <property type="component" value="Chromosome"/>
</dbReference>
<keyword evidence="4" id="KW-1185">Reference proteome</keyword>
<dbReference type="Proteomes" id="UP000254589">
    <property type="component" value="Unassembled WGS sequence"/>
</dbReference>
<dbReference type="KEGG" id="ppul:RO07_24925"/>
<evidence type="ECO:0000313" key="4">
    <source>
        <dbReference type="Proteomes" id="UP000035086"/>
    </source>
</evidence>
<accession>A0AAJ4ZGD3</accession>
<dbReference type="AlphaFoldDB" id="A0AAJ4ZGD3"/>
<proteinExistence type="predicted"/>
<reference evidence="4" key="1">
    <citation type="submission" date="2014-12" db="EMBL/GenBank/DDBJ databases">
        <title>Complete Genome Sequencing of Pandoraea pulmonicola DSM 16583.</title>
        <authorList>
            <person name="Chan K.-G."/>
        </authorList>
    </citation>
    <scope>NUCLEOTIDE SEQUENCE [LARGE SCALE GENOMIC DNA]</scope>
    <source>
        <strain evidence="4">DSM 16583</strain>
    </source>
</reference>
<organism evidence="3 5">
    <name type="scientific">Pandoraea pulmonicola</name>
    <dbReference type="NCBI Taxonomy" id="93221"/>
    <lineage>
        <taxon>Bacteria</taxon>
        <taxon>Pseudomonadati</taxon>
        <taxon>Pseudomonadota</taxon>
        <taxon>Betaproteobacteria</taxon>
        <taxon>Burkholderiales</taxon>
        <taxon>Burkholderiaceae</taxon>
        <taxon>Pandoraea</taxon>
    </lineage>
</organism>
<dbReference type="EMBL" id="UGSJ01000001">
    <property type="protein sequence ID" value="SUA92790.1"/>
    <property type="molecule type" value="Genomic_DNA"/>
</dbReference>
<dbReference type="RefSeq" id="WP_039412541.1">
    <property type="nucleotide sequence ID" value="NZ_CP010310.2"/>
</dbReference>
<evidence type="ECO:0000259" key="1">
    <source>
        <dbReference type="Pfam" id="PF13577"/>
    </source>
</evidence>
<sequence length="149" mass="16967">MVEEAKVPLAERASNIALQCQWVVIDFTAAFDDGNHEEMVRNMAPDGIWKRADGEIRGHDALRTFMARRPAGLLVRHVLSNLRTRLVSPEDAIVESYVTAYRHESPQRLDAPAPLPGPHVVGRYRDELRLVDGEWKLACRQVYVDFKHP</sequence>
<feature type="domain" description="SnoaL-like" evidence="1">
    <location>
        <begin position="23"/>
        <end position="138"/>
    </location>
</feature>
<evidence type="ECO:0000313" key="5">
    <source>
        <dbReference type="Proteomes" id="UP000254589"/>
    </source>
</evidence>
<name>A0AAJ4ZGD3_PANPU</name>
<evidence type="ECO:0000313" key="2">
    <source>
        <dbReference type="EMBL" id="AJC22887.1"/>
    </source>
</evidence>
<gene>
    <name evidence="3" type="ORF">NCTC13159_04328</name>
    <name evidence="2" type="ORF">RO07_24925</name>
</gene>
<evidence type="ECO:0000313" key="3">
    <source>
        <dbReference type="EMBL" id="SUA92790.1"/>
    </source>
</evidence>
<reference evidence="2" key="2">
    <citation type="submission" date="2016-11" db="EMBL/GenBank/DDBJ databases">
        <title>Complete Genome Sequencing of Pandoraea pulmonicola DSM 16583.</title>
        <authorList>
            <person name="Chan K.-G."/>
        </authorList>
    </citation>
    <scope>NUCLEOTIDE SEQUENCE</scope>
    <source>
        <strain evidence="2">DSM 16583</strain>
    </source>
</reference>
<dbReference type="SUPFAM" id="SSF54427">
    <property type="entry name" value="NTF2-like"/>
    <property type="match status" value="1"/>
</dbReference>